<keyword evidence="3" id="KW-1185">Reference proteome</keyword>
<dbReference type="SUPFAM" id="SSF53850">
    <property type="entry name" value="Periplasmic binding protein-like II"/>
    <property type="match status" value="1"/>
</dbReference>
<dbReference type="Proteomes" id="UP001549691">
    <property type="component" value="Unassembled WGS sequence"/>
</dbReference>
<dbReference type="EMBL" id="JBEWZI010000014">
    <property type="protein sequence ID" value="MET7015217.1"/>
    <property type="molecule type" value="Genomic_DNA"/>
</dbReference>
<feature type="chain" id="PRO_5045493422" description="Solute-binding protein family 3/N-terminal domain-containing protein" evidence="1">
    <location>
        <begin position="30"/>
        <end position="317"/>
    </location>
</feature>
<dbReference type="RefSeq" id="WP_354601677.1">
    <property type="nucleotide sequence ID" value="NZ_JBEWZI010000014.1"/>
</dbReference>
<protein>
    <recommendedName>
        <fullName evidence="4">Solute-binding protein family 3/N-terminal domain-containing protein</fullName>
    </recommendedName>
</protein>
<accession>A0ABV2TMS6</accession>
<keyword evidence="1" id="KW-0732">Signal</keyword>
<organism evidence="2 3">
    <name type="scientific">Uliginosibacterium flavum</name>
    <dbReference type="NCBI Taxonomy" id="1396831"/>
    <lineage>
        <taxon>Bacteria</taxon>
        <taxon>Pseudomonadati</taxon>
        <taxon>Pseudomonadota</taxon>
        <taxon>Betaproteobacteria</taxon>
        <taxon>Rhodocyclales</taxon>
        <taxon>Zoogloeaceae</taxon>
        <taxon>Uliginosibacterium</taxon>
    </lineage>
</organism>
<sequence>MPQTFSAKAKLTGLLFLLSALLGPQVAQADDVLIRNRPNVGVNQRLEFSDLVLEEAMRRTQKKYGPYRIEWTTGTIARERSLIELVSGETHNTTIVASQPSWEEQLLPIWIPVDMGLQNYRISLTTKAAQPRLSAVRALDELKALRAGIGAAWSSRKIMDANGFNLVIGENFEPILRMLLADRSDYFPRGVNEVFVEFDARSADNPELVVESDIVLEYPLPTYIFVSPKAPRLHQRLSEGMEVMVRDGTLRKMVMDYYADMIKRANFCARRLFRIENHLVSEKTPLQRKELWFDPYDPKTGMCAKPVTKPARKSAKK</sequence>
<evidence type="ECO:0000256" key="1">
    <source>
        <dbReference type="SAM" id="SignalP"/>
    </source>
</evidence>
<evidence type="ECO:0000313" key="2">
    <source>
        <dbReference type="EMBL" id="MET7015217.1"/>
    </source>
</evidence>
<reference evidence="2 3" key="1">
    <citation type="submission" date="2024-07" db="EMBL/GenBank/DDBJ databases">
        <title>Uliginosibacterium flavum JJ3220;KACC:17644.</title>
        <authorList>
            <person name="Kim M.K."/>
        </authorList>
    </citation>
    <scope>NUCLEOTIDE SEQUENCE [LARGE SCALE GENOMIC DNA]</scope>
    <source>
        <strain evidence="2 3">KACC:17644</strain>
    </source>
</reference>
<evidence type="ECO:0008006" key="4">
    <source>
        <dbReference type="Google" id="ProtNLM"/>
    </source>
</evidence>
<evidence type="ECO:0000313" key="3">
    <source>
        <dbReference type="Proteomes" id="UP001549691"/>
    </source>
</evidence>
<comment type="caution">
    <text evidence="2">The sequence shown here is derived from an EMBL/GenBank/DDBJ whole genome shotgun (WGS) entry which is preliminary data.</text>
</comment>
<proteinExistence type="predicted"/>
<name>A0ABV2TMS6_9RHOO</name>
<gene>
    <name evidence="2" type="ORF">ABXR19_13560</name>
</gene>
<feature type="signal peptide" evidence="1">
    <location>
        <begin position="1"/>
        <end position="29"/>
    </location>
</feature>